<sequence>MLEEGKGGLALLWPRELKVTVISFSSHHIEALVEEDDNNPWRFVGFYGLHEVKYRCLSWELLKFINNNSDLPTIFLGDFNEVLDVLEQSSTRRQRPSCQVKSLKNVVEDCKLMDIGFFGYPFTWCNNFLSPYSTRARLDTRLVDKRWKLMFPKVEIIHLTSNHSDHLALLLRLGKMQEVVSRKKMFRFEDSWCLYEESKEEVAKAWNSVNNIDPGEKLFHRIKQSRLGLLDWKRTKLRNVQGAITNDSKRESVILAKEIDRLRETNYIYWQQRSRIELTKASSLMFITPSLHMRGLGFDPQRGLIKHSPSEKKR</sequence>
<organism evidence="1 2">
    <name type="scientific">Lithospermum erythrorhizon</name>
    <name type="common">Purple gromwell</name>
    <name type="synonym">Lithospermum officinale var. erythrorhizon</name>
    <dbReference type="NCBI Taxonomy" id="34254"/>
    <lineage>
        <taxon>Eukaryota</taxon>
        <taxon>Viridiplantae</taxon>
        <taxon>Streptophyta</taxon>
        <taxon>Embryophyta</taxon>
        <taxon>Tracheophyta</taxon>
        <taxon>Spermatophyta</taxon>
        <taxon>Magnoliopsida</taxon>
        <taxon>eudicotyledons</taxon>
        <taxon>Gunneridae</taxon>
        <taxon>Pentapetalae</taxon>
        <taxon>asterids</taxon>
        <taxon>lamiids</taxon>
        <taxon>Boraginales</taxon>
        <taxon>Boraginaceae</taxon>
        <taxon>Boraginoideae</taxon>
        <taxon>Lithospermeae</taxon>
        <taxon>Lithospermum</taxon>
    </lineage>
</organism>
<dbReference type="AlphaFoldDB" id="A0AAV3RS46"/>
<dbReference type="SUPFAM" id="SSF56219">
    <property type="entry name" value="DNase I-like"/>
    <property type="match status" value="1"/>
</dbReference>
<gene>
    <name evidence="1" type="ORF">LIER_30659</name>
</gene>
<keyword evidence="2" id="KW-1185">Reference proteome</keyword>
<dbReference type="Proteomes" id="UP001454036">
    <property type="component" value="Unassembled WGS sequence"/>
</dbReference>
<name>A0AAV3RS46_LITER</name>
<reference evidence="1 2" key="1">
    <citation type="submission" date="2024-01" db="EMBL/GenBank/DDBJ databases">
        <title>The complete chloroplast genome sequence of Lithospermum erythrorhizon: insights into the phylogenetic relationship among Boraginaceae species and the maternal lineages of purple gromwells.</title>
        <authorList>
            <person name="Okada T."/>
            <person name="Watanabe K."/>
        </authorList>
    </citation>
    <scope>NUCLEOTIDE SEQUENCE [LARGE SCALE GENOMIC DNA]</scope>
</reference>
<evidence type="ECO:0000313" key="2">
    <source>
        <dbReference type="Proteomes" id="UP001454036"/>
    </source>
</evidence>
<proteinExistence type="predicted"/>
<dbReference type="Gene3D" id="3.60.10.10">
    <property type="entry name" value="Endonuclease/exonuclease/phosphatase"/>
    <property type="match status" value="1"/>
</dbReference>
<accession>A0AAV3RS46</accession>
<evidence type="ECO:0008006" key="3">
    <source>
        <dbReference type="Google" id="ProtNLM"/>
    </source>
</evidence>
<protein>
    <recommendedName>
        <fullName evidence="3">Endonuclease/exonuclease/phosphatase domain-containing protein</fullName>
    </recommendedName>
</protein>
<comment type="caution">
    <text evidence="1">The sequence shown here is derived from an EMBL/GenBank/DDBJ whole genome shotgun (WGS) entry which is preliminary data.</text>
</comment>
<evidence type="ECO:0000313" key="1">
    <source>
        <dbReference type="EMBL" id="GAA0183199.1"/>
    </source>
</evidence>
<dbReference type="InterPro" id="IPR036691">
    <property type="entry name" value="Endo/exonu/phosph_ase_sf"/>
</dbReference>
<dbReference type="PANTHER" id="PTHR33710:SF71">
    <property type="entry name" value="ENDONUCLEASE_EXONUCLEASE_PHOSPHATASE DOMAIN-CONTAINING PROTEIN"/>
    <property type="match status" value="1"/>
</dbReference>
<dbReference type="EMBL" id="BAABME010011075">
    <property type="protein sequence ID" value="GAA0183199.1"/>
    <property type="molecule type" value="Genomic_DNA"/>
</dbReference>
<dbReference type="PANTHER" id="PTHR33710">
    <property type="entry name" value="BNAC02G09200D PROTEIN"/>
    <property type="match status" value="1"/>
</dbReference>